<name>A0ACA9LRR9_9GLOM</name>
<keyword evidence="2" id="KW-1185">Reference proteome</keyword>
<evidence type="ECO:0000313" key="1">
    <source>
        <dbReference type="EMBL" id="CAG8546651.1"/>
    </source>
</evidence>
<accession>A0ACA9LRR9</accession>
<sequence>MKNNMIQTNCCELMEIFETAINRIEEMVNGILISNQEKTIEISTPMKVEAEKQMILVCKRGAECFSFLLADKLYKEDRFYKQEQKVKIIKKEWENGIVLKEELVKELYLPKIDLDWEEHKIKSITLQGDNLLIEYQDSKKETKPVSSSQELQKVKSHLGKIGKNNLSLSDLEQGSNPSNSPNKSSKLPLYIGLAVVGILVEEKEKGFAPDVEDFKLREENRKLKEKIKELMAKLDELLQKKEKKLDQEENSLSEKLNKNLERILKKHKSP</sequence>
<protein>
    <submittedName>
        <fullName evidence="1">23616_t:CDS:1</fullName>
    </submittedName>
</protein>
<comment type="caution">
    <text evidence="1">The sequence shown here is derived from an EMBL/GenBank/DDBJ whole genome shotgun (WGS) entry which is preliminary data.</text>
</comment>
<dbReference type="EMBL" id="CAJVQC010004907">
    <property type="protein sequence ID" value="CAG8546651.1"/>
    <property type="molecule type" value="Genomic_DNA"/>
</dbReference>
<organism evidence="1 2">
    <name type="scientific">Racocetra persica</name>
    <dbReference type="NCBI Taxonomy" id="160502"/>
    <lineage>
        <taxon>Eukaryota</taxon>
        <taxon>Fungi</taxon>
        <taxon>Fungi incertae sedis</taxon>
        <taxon>Mucoromycota</taxon>
        <taxon>Glomeromycotina</taxon>
        <taxon>Glomeromycetes</taxon>
        <taxon>Diversisporales</taxon>
        <taxon>Gigasporaceae</taxon>
        <taxon>Racocetra</taxon>
    </lineage>
</organism>
<proteinExistence type="predicted"/>
<evidence type="ECO:0000313" key="2">
    <source>
        <dbReference type="Proteomes" id="UP000789920"/>
    </source>
</evidence>
<reference evidence="1" key="1">
    <citation type="submission" date="2021-06" db="EMBL/GenBank/DDBJ databases">
        <authorList>
            <person name="Kallberg Y."/>
            <person name="Tangrot J."/>
            <person name="Rosling A."/>
        </authorList>
    </citation>
    <scope>NUCLEOTIDE SEQUENCE</scope>
    <source>
        <strain evidence="1">MA461A</strain>
    </source>
</reference>
<gene>
    <name evidence="1" type="ORF">RPERSI_LOCUS3783</name>
</gene>
<dbReference type="Proteomes" id="UP000789920">
    <property type="component" value="Unassembled WGS sequence"/>
</dbReference>